<organism evidence="2 3">
    <name type="scientific">Limosa lapponica baueri</name>
    <dbReference type="NCBI Taxonomy" id="1758121"/>
    <lineage>
        <taxon>Eukaryota</taxon>
        <taxon>Metazoa</taxon>
        <taxon>Chordata</taxon>
        <taxon>Craniata</taxon>
        <taxon>Vertebrata</taxon>
        <taxon>Euteleostomi</taxon>
        <taxon>Archelosauria</taxon>
        <taxon>Archosauria</taxon>
        <taxon>Dinosauria</taxon>
        <taxon>Saurischia</taxon>
        <taxon>Theropoda</taxon>
        <taxon>Coelurosauria</taxon>
        <taxon>Aves</taxon>
        <taxon>Neognathae</taxon>
        <taxon>Neoaves</taxon>
        <taxon>Charadriiformes</taxon>
        <taxon>Scolopacidae</taxon>
        <taxon>Limosa</taxon>
    </lineage>
</organism>
<keyword evidence="3" id="KW-1185">Reference proteome</keyword>
<proteinExistence type="predicted"/>
<reference evidence="3" key="1">
    <citation type="submission" date="2017-11" db="EMBL/GenBank/DDBJ databases">
        <authorList>
            <person name="Lima N.C."/>
            <person name="Parody-Merino A.M."/>
            <person name="Battley P.F."/>
            <person name="Fidler A.E."/>
            <person name="Prosdocimi F."/>
        </authorList>
    </citation>
    <scope>NUCLEOTIDE SEQUENCE [LARGE SCALE GENOMIC DNA]</scope>
</reference>
<gene>
    <name evidence="2" type="ORF">llap_3135</name>
</gene>
<name>A0A2I0UKP1_LIMLA</name>
<dbReference type="Proteomes" id="UP000233556">
    <property type="component" value="Unassembled WGS sequence"/>
</dbReference>
<sequence length="190" mass="21092">MLFSLNFGSRLNWIFRQHPGGKIQQGIAQDTERSSYEVEAGSPATSSCIGSSHSKSSLDLGFIMRTNPQKGRKKTKSKAVEGIRKASKFSACPPFPLAFWIPSLSSVGRRWQQTAARDQIQEVAPCSKPDVWQQNVDEEAERKGAGKDNLEQLEERNRAVCPMPMTEEAKDKNSLKLSSDTRKSLHALLG</sequence>
<feature type="compositionally biased region" description="Basic and acidic residues" evidence="1">
    <location>
        <begin position="140"/>
        <end position="158"/>
    </location>
</feature>
<reference evidence="3" key="2">
    <citation type="submission" date="2017-12" db="EMBL/GenBank/DDBJ databases">
        <title>Genome sequence of the Bar-tailed Godwit (Limosa lapponica baueri).</title>
        <authorList>
            <person name="Lima N.C.B."/>
            <person name="Parody-Merino A.M."/>
            <person name="Battley P.F."/>
            <person name="Fidler A.E."/>
            <person name="Prosdocimi F."/>
        </authorList>
    </citation>
    <scope>NUCLEOTIDE SEQUENCE [LARGE SCALE GENOMIC DNA]</scope>
</reference>
<dbReference type="AlphaFoldDB" id="A0A2I0UKP1"/>
<evidence type="ECO:0000313" key="3">
    <source>
        <dbReference type="Proteomes" id="UP000233556"/>
    </source>
</evidence>
<evidence type="ECO:0000256" key="1">
    <source>
        <dbReference type="SAM" id="MobiDB-lite"/>
    </source>
</evidence>
<evidence type="ECO:0000313" key="2">
    <source>
        <dbReference type="EMBL" id="PKU46578.1"/>
    </source>
</evidence>
<dbReference type="EMBL" id="KZ505705">
    <property type="protein sequence ID" value="PKU46578.1"/>
    <property type="molecule type" value="Genomic_DNA"/>
</dbReference>
<feature type="compositionally biased region" description="Basic and acidic residues" evidence="1">
    <location>
        <begin position="167"/>
        <end position="183"/>
    </location>
</feature>
<accession>A0A2I0UKP1</accession>
<feature type="region of interest" description="Disordered" evidence="1">
    <location>
        <begin position="139"/>
        <end position="190"/>
    </location>
</feature>
<protein>
    <submittedName>
        <fullName evidence="2">Uncharacterized protein</fullName>
    </submittedName>
</protein>